<proteinExistence type="predicted"/>
<feature type="compositionally biased region" description="Basic and acidic residues" evidence="1">
    <location>
        <begin position="36"/>
        <end position="51"/>
    </location>
</feature>
<name>A0A6A6R296_9PEZI</name>
<dbReference type="OrthoDB" id="5394455at2759"/>
<protein>
    <submittedName>
        <fullName evidence="2">Uncharacterized protein</fullName>
    </submittedName>
</protein>
<evidence type="ECO:0000313" key="3">
    <source>
        <dbReference type="Proteomes" id="UP000799750"/>
    </source>
</evidence>
<dbReference type="Proteomes" id="UP000799750">
    <property type="component" value="Unassembled WGS sequence"/>
</dbReference>
<dbReference type="AlphaFoldDB" id="A0A6A6R296"/>
<evidence type="ECO:0000256" key="1">
    <source>
        <dbReference type="SAM" id="MobiDB-lite"/>
    </source>
</evidence>
<organism evidence="2 3">
    <name type="scientific">Lophium mytilinum</name>
    <dbReference type="NCBI Taxonomy" id="390894"/>
    <lineage>
        <taxon>Eukaryota</taxon>
        <taxon>Fungi</taxon>
        <taxon>Dikarya</taxon>
        <taxon>Ascomycota</taxon>
        <taxon>Pezizomycotina</taxon>
        <taxon>Dothideomycetes</taxon>
        <taxon>Pleosporomycetidae</taxon>
        <taxon>Mytilinidiales</taxon>
        <taxon>Mytilinidiaceae</taxon>
        <taxon>Lophium</taxon>
    </lineage>
</organism>
<feature type="region of interest" description="Disordered" evidence="1">
    <location>
        <begin position="26"/>
        <end position="51"/>
    </location>
</feature>
<keyword evidence="3" id="KW-1185">Reference proteome</keyword>
<sequence length="92" mass="9819">MQIAEILSDLTSLRVCDPAAALSLVSVGADSSPSRSKADPSATKKDDDDTDLKRAKDLVELHYTVKMAHGDGEPDQELAQLRGSVRRAVGAR</sequence>
<feature type="region of interest" description="Disordered" evidence="1">
    <location>
        <begin position="69"/>
        <end position="92"/>
    </location>
</feature>
<dbReference type="EMBL" id="MU004185">
    <property type="protein sequence ID" value="KAF2498888.1"/>
    <property type="molecule type" value="Genomic_DNA"/>
</dbReference>
<evidence type="ECO:0000313" key="2">
    <source>
        <dbReference type="EMBL" id="KAF2498888.1"/>
    </source>
</evidence>
<gene>
    <name evidence="2" type="ORF">BU16DRAFT_558927</name>
</gene>
<reference evidence="2" key="1">
    <citation type="journal article" date="2020" name="Stud. Mycol.">
        <title>101 Dothideomycetes genomes: a test case for predicting lifestyles and emergence of pathogens.</title>
        <authorList>
            <person name="Haridas S."/>
            <person name="Albert R."/>
            <person name="Binder M."/>
            <person name="Bloem J."/>
            <person name="Labutti K."/>
            <person name="Salamov A."/>
            <person name="Andreopoulos B."/>
            <person name="Baker S."/>
            <person name="Barry K."/>
            <person name="Bills G."/>
            <person name="Bluhm B."/>
            <person name="Cannon C."/>
            <person name="Castanera R."/>
            <person name="Culley D."/>
            <person name="Daum C."/>
            <person name="Ezra D."/>
            <person name="Gonzalez J."/>
            <person name="Henrissat B."/>
            <person name="Kuo A."/>
            <person name="Liang C."/>
            <person name="Lipzen A."/>
            <person name="Lutzoni F."/>
            <person name="Magnuson J."/>
            <person name="Mondo S."/>
            <person name="Nolan M."/>
            <person name="Ohm R."/>
            <person name="Pangilinan J."/>
            <person name="Park H.-J."/>
            <person name="Ramirez L."/>
            <person name="Alfaro M."/>
            <person name="Sun H."/>
            <person name="Tritt A."/>
            <person name="Yoshinaga Y."/>
            <person name="Zwiers L.-H."/>
            <person name="Turgeon B."/>
            <person name="Goodwin S."/>
            <person name="Spatafora J."/>
            <person name="Crous P."/>
            <person name="Grigoriev I."/>
        </authorList>
    </citation>
    <scope>NUCLEOTIDE SEQUENCE</scope>
    <source>
        <strain evidence="2">CBS 269.34</strain>
    </source>
</reference>
<accession>A0A6A6R296</accession>